<name>H6BW45_EXODN</name>
<dbReference type="EMBL" id="JH226132">
    <property type="protein sequence ID" value="EHY55145.1"/>
    <property type="molecule type" value="Genomic_DNA"/>
</dbReference>
<dbReference type="VEuPathDB" id="FungiDB:HMPREF1120_03295"/>
<organism evidence="1 2">
    <name type="scientific">Exophiala dermatitidis (strain ATCC 34100 / CBS 525.76 / NIH/UT8656)</name>
    <name type="common">Black yeast</name>
    <name type="synonym">Wangiella dermatitidis</name>
    <dbReference type="NCBI Taxonomy" id="858893"/>
    <lineage>
        <taxon>Eukaryota</taxon>
        <taxon>Fungi</taxon>
        <taxon>Dikarya</taxon>
        <taxon>Ascomycota</taxon>
        <taxon>Pezizomycotina</taxon>
        <taxon>Eurotiomycetes</taxon>
        <taxon>Chaetothyriomycetidae</taxon>
        <taxon>Chaetothyriales</taxon>
        <taxon>Herpotrichiellaceae</taxon>
        <taxon>Exophiala</taxon>
    </lineage>
</organism>
<evidence type="ECO:0000313" key="1">
    <source>
        <dbReference type="EMBL" id="EHY55145.1"/>
    </source>
</evidence>
<sequence>MITTSFSTKVQSGPFCCASRSHLVPIRLILTCLGPGLLPLRQEAASELGEQSQIVAPIQPAQLHHHPGGLSELGGVSAGTVPVATYGIMLIITAHEQICGQLNGRLPAS</sequence>
<evidence type="ECO:0000313" key="2">
    <source>
        <dbReference type="Proteomes" id="UP000007304"/>
    </source>
</evidence>
<dbReference type="InParanoid" id="H6BW45"/>
<gene>
    <name evidence="1" type="ORF">HMPREF1120_03295</name>
</gene>
<protein>
    <submittedName>
        <fullName evidence="1">Uncharacterized protein</fullName>
    </submittedName>
</protein>
<accession>H6BW45</accession>
<proteinExistence type="predicted"/>
<dbReference type="RefSeq" id="XP_009155606.1">
    <property type="nucleotide sequence ID" value="XM_009157358.1"/>
</dbReference>
<dbReference type="GeneID" id="20307934"/>
<dbReference type="AlphaFoldDB" id="H6BW45"/>
<reference evidence="1" key="1">
    <citation type="submission" date="2011-07" db="EMBL/GenBank/DDBJ databases">
        <title>The Genome Sequence of Exophiala (Wangiella) dermatitidis NIH/UT8656.</title>
        <authorList>
            <consortium name="The Broad Institute Genome Sequencing Platform"/>
            <person name="Cuomo C."/>
            <person name="Wang Z."/>
            <person name="Hunicke-Smith S."/>
            <person name="Szanislo P.J."/>
            <person name="Earl A."/>
            <person name="Young S.K."/>
            <person name="Zeng Q."/>
            <person name="Gargeya S."/>
            <person name="Fitzgerald M."/>
            <person name="Haas B."/>
            <person name="Abouelleil A."/>
            <person name="Alvarado L."/>
            <person name="Arachchi H.M."/>
            <person name="Berlin A."/>
            <person name="Brown A."/>
            <person name="Chapman S.B."/>
            <person name="Chen Z."/>
            <person name="Dunbar C."/>
            <person name="Freedman E."/>
            <person name="Gearin G."/>
            <person name="Gellesch M."/>
            <person name="Goldberg J."/>
            <person name="Griggs A."/>
            <person name="Gujja S."/>
            <person name="Heiman D."/>
            <person name="Howarth C."/>
            <person name="Larson L."/>
            <person name="Lui A."/>
            <person name="MacDonald P.J.P."/>
            <person name="Montmayeur A."/>
            <person name="Murphy C."/>
            <person name="Neiman D."/>
            <person name="Pearson M."/>
            <person name="Priest M."/>
            <person name="Roberts A."/>
            <person name="Saif S."/>
            <person name="Shea T."/>
            <person name="Shenoy N."/>
            <person name="Sisk P."/>
            <person name="Stolte C."/>
            <person name="Sykes S."/>
            <person name="Wortman J."/>
            <person name="Nusbaum C."/>
            <person name="Birren B."/>
        </authorList>
    </citation>
    <scope>NUCLEOTIDE SEQUENCE</scope>
    <source>
        <strain evidence="1">NIH/UT8656</strain>
    </source>
</reference>
<keyword evidence="2" id="KW-1185">Reference proteome</keyword>
<dbReference type="Proteomes" id="UP000007304">
    <property type="component" value="Unassembled WGS sequence"/>
</dbReference>
<dbReference type="HOGENOM" id="CLU_2183944_0_0_1"/>